<name>A0AAD5QZI5_PARTN</name>
<sequence length="59" mass="6962">MNTQKMRYAEAAPRHLDLYDHDSDLPNYLTPYDGEWVPSTTLTSATSDPRLVRRLRRLR</sequence>
<reference evidence="2" key="1">
    <citation type="submission" date="2021-06" db="EMBL/GenBank/DDBJ databases">
        <title>Parelaphostrongylus tenuis whole genome reference sequence.</title>
        <authorList>
            <person name="Garwood T.J."/>
            <person name="Larsen P.A."/>
            <person name="Fountain-Jones N.M."/>
            <person name="Garbe J.R."/>
            <person name="Macchietto M.G."/>
            <person name="Kania S.A."/>
            <person name="Gerhold R.W."/>
            <person name="Richards J.E."/>
            <person name="Wolf T.M."/>
        </authorList>
    </citation>
    <scope>NUCLEOTIDE SEQUENCE</scope>
    <source>
        <strain evidence="2">MNPRO001-30</strain>
        <tissue evidence="2">Meninges</tissue>
    </source>
</reference>
<comment type="caution">
    <text evidence="2">The sequence shown here is derived from an EMBL/GenBank/DDBJ whole genome shotgun (WGS) entry which is preliminary data.</text>
</comment>
<keyword evidence="3" id="KW-1185">Reference proteome</keyword>
<accession>A0AAD5QZI5</accession>
<evidence type="ECO:0000313" key="2">
    <source>
        <dbReference type="EMBL" id="KAJ1366672.1"/>
    </source>
</evidence>
<evidence type="ECO:0000313" key="3">
    <source>
        <dbReference type="Proteomes" id="UP001196413"/>
    </source>
</evidence>
<dbReference type="EMBL" id="JAHQIW010005631">
    <property type="protein sequence ID" value="KAJ1366667.1"/>
    <property type="molecule type" value="Genomic_DNA"/>
</dbReference>
<proteinExistence type="predicted"/>
<organism evidence="2 3">
    <name type="scientific">Parelaphostrongylus tenuis</name>
    <name type="common">Meningeal worm</name>
    <dbReference type="NCBI Taxonomy" id="148309"/>
    <lineage>
        <taxon>Eukaryota</taxon>
        <taxon>Metazoa</taxon>
        <taxon>Ecdysozoa</taxon>
        <taxon>Nematoda</taxon>
        <taxon>Chromadorea</taxon>
        <taxon>Rhabditida</taxon>
        <taxon>Rhabditina</taxon>
        <taxon>Rhabditomorpha</taxon>
        <taxon>Strongyloidea</taxon>
        <taxon>Metastrongylidae</taxon>
        <taxon>Parelaphostrongylus</taxon>
    </lineage>
</organism>
<evidence type="ECO:0000313" key="1">
    <source>
        <dbReference type="EMBL" id="KAJ1366667.1"/>
    </source>
</evidence>
<dbReference type="AlphaFoldDB" id="A0AAD5QZI5"/>
<dbReference type="Proteomes" id="UP001196413">
    <property type="component" value="Unassembled WGS sequence"/>
</dbReference>
<gene>
    <name evidence="1" type="ORF">KIN20_027401</name>
    <name evidence="2" type="ORF">KIN20_027406</name>
</gene>
<protein>
    <submittedName>
        <fullName evidence="2">Uncharacterized protein</fullName>
    </submittedName>
</protein>
<dbReference type="EMBL" id="JAHQIW010005631">
    <property type="protein sequence ID" value="KAJ1366672.1"/>
    <property type="molecule type" value="Genomic_DNA"/>
</dbReference>